<keyword evidence="16" id="KW-0576">Peroxisome</keyword>
<dbReference type="InterPro" id="IPR054585">
    <property type="entry name" value="NDH2-like_C"/>
</dbReference>
<dbReference type="GO" id="GO:0050136">
    <property type="term" value="F:NADH dehydrogenase (quinone) (non-electrogenic) activity"/>
    <property type="evidence" value="ECO:0007669"/>
    <property type="project" value="UniProtKB-EC"/>
</dbReference>
<dbReference type="SUPFAM" id="SSF51905">
    <property type="entry name" value="FAD/NAD(P)-binding domain"/>
    <property type="match status" value="2"/>
</dbReference>
<keyword evidence="13" id="KW-0520">NAD</keyword>
<dbReference type="Pfam" id="PF07992">
    <property type="entry name" value="Pyr_redox_2"/>
    <property type="match status" value="1"/>
</dbReference>
<protein>
    <recommendedName>
        <fullName evidence="4">NADH:ubiquinone reductase (non-electrogenic)</fullName>
        <ecNumber evidence="4">1.6.5.9</ecNumber>
    </recommendedName>
</protein>
<evidence type="ECO:0000313" key="20">
    <source>
        <dbReference type="EMBL" id="KAF3337088.1"/>
    </source>
</evidence>
<dbReference type="InterPro" id="IPR045024">
    <property type="entry name" value="NDH-2"/>
</dbReference>
<dbReference type="Pfam" id="PF13405">
    <property type="entry name" value="EF-hand_6"/>
    <property type="match status" value="1"/>
</dbReference>
<keyword evidence="9" id="KW-0106">Calcium</keyword>
<evidence type="ECO:0000256" key="10">
    <source>
        <dbReference type="ARBA" id="ARBA00022857"/>
    </source>
</evidence>
<evidence type="ECO:0000256" key="8">
    <source>
        <dbReference type="ARBA" id="ARBA00022827"/>
    </source>
</evidence>
<sequence length="572" mass="64624">MGFSTFFVDKASRAFRRESFFPRLVLVLSAASSGGLVAYADSKQENAAEPPEKKKLVVLGTGWAGTSLLKNIDTSLYDVKVISPRNYFAFTPLLPSVTCGTVEARSIVEPIRKIVKRKTDPVKFLEAECFKIDSVGKKIHCRSDVGTSLNGTGEFEVDYDYLVIAVGATVNTFNTPGVAENCHFLKEIEDALRIRRSVIECFERASLPCLDEEEKRKHLHFVIVGGGPTGVEFAAELHDFVTEDIAELYPHLSELVSISVIQSAEHILTMFDKRITTFAEEKFLRDGIEVRTGYRVVKVSDKDVTMKGHSMDEVSVPYGMIVWSTGIASRPVIRDFMNEIGQGKRRVLETNEWLRVPQCDTVYSIGDCATISQRKIMEDLVEIFKMADKDNSGTLTLDEIQDVIEDIYVRYPQLELYMKSKHMIDIHDLIKDAKDDFELSIEDLKNALAEVDSQVKSLPATAQVAAQQGEYLAQCLNKMEECHEHPEGPLRITKSGRHFFRPFRYKHFGQFAPLGGEQAAAELPGDWVSFGHSTQWLWYSVYASKQVSWRTRYLVLSDWTRRFIFGRDSSGI</sequence>
<evidence type="ECO:0000256" key="13">
    <source>
        <dbReference type="ARBA" id="ARBA00023027"/>
    </source>
</evidence>
<feature type="domain" description="EF-hand" evidence="19">
    <location>
        <begin position="375"/>
        <end position="410"/>
    </location>
</feature>
<dbReference type="EC" id="1.6.5.9" evidence="4"/>
<dbReference type="PROSITE" id="PS50222">
    <property type="entry name" value="EF_HAND_2"/>
    <property type="match status" value="1"/>
</dbReference>
<dbReference type="InterPro" id="IPR036188">
    <property type="entry name" value="FAD/NAD-bd_sf"/>
</dbReference>
<dbReference type="GO" id="GO:0005743">
    <property type="term" value="C:mitochondrial inner membrane"/>
    <property type="evidence" value="ECO:0007669"/>
    <property type="project" value="UniProtKB-SubCell"/>
</dbReference>
<keyword evidence="20" id="KW-0830">Ubiquinone</keyword>
<evidence type="ECO:0000256" key="16">
    <source>
        <dbReference type="ARBA" id="ARBA00023140"/>
    </source>
</evidence>
<evidence type="ECO:0000256" key="11">
    <source>
        <dbReference type="ARBA" id="ARBA00022946"/>
    </source>
</evidence>
<dbReference type="AlphaFoldDB" id="A0A833RJZ7"/>
<name>A0A833RJZ7_9POAL</name>
<dbReference type="PANTHER" id="PTHR43706">
    <property type="entry name" value="NADH DEHYDROGENASE"/>
    <property type="match status" value="1"/>
</dbReference>
<accession>A0A833RJZ7</accession>
<keyword evidence="15" id="KW-0472">Membrane</keyword>
<evidence type="ECO:0000256" key="4">
    <source>
        <dbReference type="ARBA" id="ARBA00012637"/>
    </source>
</evidence>
<proteinExistence type="inferred from homology"/>
<dbReference type="PROSITE" id="PS00018">
    <property type="entry name" value="EF_HAND_1"/>
    <property type="match status" value="1"/>
</dbReference>
<dbReference type="PRINTS" id="PR00368">
    <property type="entry name" value="FADPNR"/>
</dbReference>
<dbReference type="FunFam" id="3.50.50.100:FF:000002">
    <property type="entry name" value="External alternative NAD(P)H-ubiquinone oxidoreductase B1, mitochondrial"/>
    <property type="match status" value="1"/>
</dbReference>
<keyword evidence="12" id="KW-0560">Oxidoreductase</keyword>
<evidence type="ECO:0000256" key="7">
    <source>
        <dbReference type="ARBA" id="ARBA00022792"/>
    </source>
</evidence>
<dbReference type="EMBL" id="SWLB01000006">
    <property type="protein sequence ID" value="KAF3337088.1"/>
    <property type="molecule type" value="Genomic_DNA"/>
</dbReference>
<dbReference type="SMART" id="SM00054">
    <property type="entry name" value="EFh"/>
    <property type="match status" value="1"/>
</dbReference>
<keyword evidence="7" id="KW-0999">Mitochondrion inner membrane</keyword>
<dbReference type="InterPro" id="IPR018247">
    <property type="entry name" value="EF_Hand_1_Ca_BS"/>
</dbReference>
<evidence type="ECO:0000256" key="6">
    <source>
        <dbReference type="ARBA" id="ARBA00022723"/>
    </source>
</evidence>
<dbReference type="Proteomes" id="UP000623129">
    <property type="component" value="Unassembled WGS sequence"/>
</dbReference>
<comment type="subcellular location">
    <subcellularLocation>
        <location evidence="1">Mitochondrion inner membrane</location>
        <topology evidence="1">Peripheral membrane protein</topology>
        <orientation evidence="1">Intermembrane side</orientation>
    </subcellularLocation>
    <subcellularLocation>
        <location evidence="2">Peroxisome</location>
    </subcellularLocation>
</comment>
<evidence type="ECO:0000256" key="14">
    <source>
        <dbReference type="ARBA" id="ARBA00023128"/>
    </source>
</evidence>
<comment type="catalytic activity">
    <reaction evidence="18">
        <text>a ubiquinone + NADH + H(+) = a ubiquinol + NAD(+)</text>
        <dbReference type="Rhea" id="RHEA:23152"/>
        <dbReference type="Rhea" id="RHEA-COMP:9565"/>
        <dbReference type="Rhea" id="RHEA-COMP:9566"/>
        <dbReference type="ChEBI" id="CHEBI:15378"/>
        <dbReference type="ChEBI" id="CHEBI:16389"/>
        <dbReference type="ChEBI" id="CHEBI:17976"/>
        <dbReference type="ChEBI" id="CHEBI:57540"/>
        <dbReference type="ChEBI" id="CHEBI:57945"/>
    </reaction>
</comment>
<reference evidence="20" key="1">
    <citation type="submission" date="2020-01" db="EMBL/GenBank/DDBJ databases">
        <title>Genome sequence of Kobresia littledalei, the first chromosome-level genome in the family Cyperaceae.</title>
        <authorList>
            <person name="Qu G."/>
        </authorList>
    </citation>
    <scope>NUCLEOTIDE SEQUENCE</scope>
    <source>
        <strain evidence="20">C.B.Clarke</strain>
        <tissue evidence="20">Leaf</tissue>
    </source>
</reference>
<dbReference type="InterPro" id="IPR023753">
    <property type="entry name" value="FAD/NAD-binding_dom"/>
</dbReference>
<keyword evidence="6" id="KW-0479">Metal-binding</keyword>
<evidence type="ECO:0000313" key="21">
    <source>
        <dbReference type="Proteomes" id="UP000623129"/>
    </source>
</evidence>
<comment type="catalytic activity">
    <reaction evidence="17">
        <text>a quinone + NADH + H(+) = a quinol + NAD(+)</text>
        <dbReference type="Rhea" id="RHEA:46160"/>
        <dbReference type="ChEBI" id="CHEBI:15378"/>
        <dbReference type="ChEBI" id="CHEBI:24646"/>
        <dbReference type="ChEBI" id="CHEBI:57540"/>
        <dbReference type="ChEBI" id="CHEBI:57945"/>
        <dbReference type="ChEBI" id="CHEBI:132124"/>
        <dbReference type="EC" id="1.6.5.9"/>
    </reaction>
</comment>
<keyword evidence="10" id="KW-0521">NADP</keyword>
<keyword evidence="14" id="KW-0496">Mitochondrion</keyword>
<evidence type="ECO:0000256" key="2">
    <source>
        <dbReference type="ARBA" id="ARBA00004275"/>
    </source>
</evidence>
<evidence type="ECO:0000256" key="17">
    <source>
        <dbReference type="ARBA" id="ARBA00047599"/>
    </source>
</evidence>
<comment type="similarity">
    <text evidence="3">Belongs to the NADH dehydrogenase family.</text>
</comment>
<dbReference type="GO" id="GO:0005777">
    <property type="term" value="C:peroxisome"/>
    <property type="evidence" value="ECO:0007669"/>
    <property type="project" value="UniProtKB-SubCell"/>
</dbReference>
<dbReference type="Gene3D" id="3.50.50.100">
    <property type="match status" value="2"/>
</dbReference>
<comment type="caution">
    <text evidence="20">The sequence shown here is derived from an EMBL/GenBank/DDBJ whole genome shotgun (WGS) entry which is preliminary data.</text>
</comment>
<dbReference type="FunFam" id="3.50.50.100:FF:000008">
    <property type="entry name" value="External alternative NAD(P)H-ubiquinone oxidoreductase B1, mitochondrial"/>
    <property type="match status" value="1"/>
</dbReference>
<evidence type="ECO:0000259" key="19">
    <source>
        <dbReference type="PROSITE" id="PS50222"/>
    </source>
</evidence>
<keyword evidence="21" id="KW-1185">Reference proteome</keyword>
<evidence type="ECO:0000256" key="5">
    <source>
        <dbReference type="ARBA" id="ARBA00022630"/>
    </source>
</evidence>
<keyword evidence="11" id="KW-0809">Transit peptide</keyword>
<evidence type="ECO:0000256" key="18">
    <source>
        <dbReference type="ARBA" id="ARBA00049010"/>
    </source>
</evidence>
<evidence type="ECO:0000256" key="15">
    <source>
        <dbReference type="ARBA" id="ARBA00023136"/>
    </source>
</evidence>
<evidence type="ECO:0000256" key="1">
    <source>
        <dbReference type="ARBA" id="ARBA00004137"/>
    </source>
</evidence>
<dbReference type="Pfam" id="PF22366">
    <property type="entry name" value="NDH2_C"/>
    <property type="match status" value="1"/>
</dbReference>
<dbReference type="InterPro" id="IPR002048">
    <property type="entry name" value="EF_hand_dom"/>
</dbReference>
<organism evidence="20 21">
    <name type="scientific">Carex littledalei</name>
    <dbReference type="NCBI Taxonomy" id="544730"/>
    <lineage>
        <taxon>Eukaryota</taxon>
        <taxon>Viridiplantae</taxon>
        <taxon>Streptophyta</taxon>
        <taxon>Embryophyta</taxon>
        <taxon>Tracheophyta</taxon>
        <taxon>Spermatophyta</taxon>
        <taxon>Magnoliopsida</taxon>
        <taxon>Liliopsida</taxon>
        <taxon>Poales</taxon>
        <taxon>Cyperaceae</taxon>
        <taxon>Cyperoideae</taxon>
        <taxon>Cariceae</taxon>
        <taxon>Carex</taxon>
        <taxon>Carex subgen. Euthyceras</taxon>
    </lineage>
</organism>
<evidence type="ECO:0000256" key="12">
    <source>
        <dbReference type="ARBA" id="ARBA00023002"/>
    </source>
</evidence>
<evidence type="ECO:0000256" key="9">
    <source>
        <dbReference type="ARBA" id="ARBA00022837"/>
    </source>
</evidence>
<gene>
    <name evidence="20" type="ORF">FCM35_KLT17675</name>
</gene>
<keyword evidence="5" id="KW-0285">Flavoprotein</keyword>
<dbReference type="OrthoDB" id="3244603at2759"/>
<dbReference type="InterPro" id="IPR011992">
    <property type="entry name" value="EF-hand-dom_pair"/>
</dbReference>
<keyword evidence="8" id="KW-0274">FAD</keyword>
<dbReference type="GO" id="GO:0005509">
    <property type="term" value="F:calcium ion binding"/>
    <property type="evidence" value="ECO:0007669"/>
    <property type="project" value="InterPro"/>
</dbReference>
<evidence type="ECO:0000256" key="3">
    <source>
        <dbReference type="ARBA" id="ARBA00005272"/>
    </source>
</evidence>
<dbReference type="SUPFAM" id="SSF47473">
    <property type="entry name" value="EF-hand"/>
    <property type="match status" value="1"/>
</dbReference>
<dbReference type="PANTHER" id="PTHR43706:SF3">
    <property type="entry name" value="EXTERNAL ALTERNATIVE NAD(P)H-UBIQUINONE OXIDOREDUCTASE B1, MITOCHONDRIAL"/>
    <property type="match status" value="1"/>
</dbReference>